<proteinExistence type="predicted"/>
<dbReference type="RefSeq" id="WP_387345347.1">
    <property type="nucleotide sequence ID" value="NZ_JBIAXI010000020.1"/>
</dbReference>
<name>A0ABW6VC53_MICFU</name>
<sequence length="476" mass="51433">MTPLTPETVEFAGARGGEAPLTWGQRMIWSSTRWLPDGDPYFNLSWTLPVAGAVDLPAVLRALRRLIERHETLRTAYVKTGEGTVQRVACAGRLTVGVYETASRPMSAATTLAAELAATAFDYARELPVRCAVVISGGRPRAVALALSHLAVDGWSLNLLATEWPRLLTGDDLPAPGRQPLDQAAYESGNEAAARSARAVRHWRAGLARAPRSMFDFPGREPEEPRFVRYGMRSLATAVAAETLAARCSATTASVLTVASAALLAAVTGHRTAALQLIVSNRHDPCVRDMAAPAALDGLFVLDLADGTFADAVRRGHGQAMAAYRNGHYDLSAVDAVRAEAARERGADLDLDAFFNDVRPDGRWRDLPPVDRGDPAVLRERTRTFFVGGYPKVKAHVFFATGPASATCEFFVLVDTAFLPGETAERMLLGLETLLVRAVAEEVPLDRVAEVCGLAPVRRPAGWTRVGDDWIENTER</sequence>
<comment type="caution">
    <text evidence="2">The sequence shown here is derived from an EMBL/GenBank/DDBJ whole genome shotgun (WGS) entry which is preliminary data.</text>
</comment>
<feature type="domain" description="Condensation" evidence="1">
    <location>
        <begin position="18"/>
        <end position="330"/>
    </location>
</feature>
<evidence type="ECO:0000313" key="3">
    <source>
        <dbReference type="Proteomes" id="UP001602119"/>
    </source>
</evidence>
<dbReference type="Proteomes" id="UP001602119">
    <property type="component" value="Unassembled WGS sequence"/>
</dbReference>
<keyword evidence="3" id="KW-1185">Reference proteome</keyword>
<accession>A0ABW6VC53</accession>
<dbReference type="Gene3D" id="3.30.559.10">
    <property type="entry name" value="Chloramphenicol acetyltransferase-like domain"/>
    <property type="match status" value="1"/>
</dbReference>
<protein>
    <submittedName>
        <fullName evidence="2">Condensation domain-containing protein</fullName>
    </submittedName>
</protein>
<evidence type="ECO:0000313" key="2">
    <source>
        <dbReference type="EMBL" id="MFF4776939.1"/>
    </source>
</evidence>
<dbReference type="PANTHER" id="PTHR45527:SF1">
    <property type="entry name" value="FATTY ACID SYNTHASE"/>
    <property type="match status" value="1"/>
</dbReference>
<organism evidence="2 3">
    <name type="scientific">Microtetraspora fusca</name>
    <dbReference type="NCBI Taxonomy" id="1997"/>
    <lineage>
        <taxon>Bacteria</taxon>
        <taxon>Bacillati</taxon>
        <taxon>Actinomycetota</taxon>
        <taxon>Actinomycetes</taxon>
        <taxon>Streptosporangiales</taxon>
        <taxon>Streptosporangiaceae</taxon>
        <taxon>Microtetraspora</taxon>
    </lineage>
</organism>
<reference evidence="2 3" key="1">
    <citation type="submission" date="2024-10" db="EMBL/GenBank/DDBJ databases">
        <title>The Natural Products Discovery Center: Release of the First 8490 Sequenced Strains for Exploring Actinobacteria Biosynthetic Diversity.</title>
        <authorList>
            <person name="Kalkreuter E."/>
            <person name="Kautsar S.A."/>
            <person name="Yang D."/>
            <person name="Bader C.D."/>
            <person name="Teijaro C.N."/>
            <person name="Fluegel L."/>
            <person name="Davis C.M."/>
            <person name="Simpson J.R."/>
            <person name="Lauterbach L."/>
            <person name="Steele A.D."/>
            <person name="Gui C."/>
            <person name="Meng S."/>
            <person name="Li G."/>
            <person name="Viehrig K."/>
            <person name="Ye F."/>
            <person name="Su P."/>
            <person name="Kiefer A.F."/>
            <person name="Nichols A."/>
            <person name="Cepeda A.J."/>
            <person name="Yan W."/>
            <person name="Fan B."/>
            <person name="Jiang Y."/>
            <person name="Adhikari A."/>
            <person name="Zheng C.-J."/>
            <person name="Schuster L."/>
            <person name="Cowan T.M."/>
            <person name="Smanski M.J."/>
            <person name="Chevrette M.G."/>
            <person name="De Carvalho L.P.S."/>
            <person name="Shen B."/>
        </authorList>
    </citation>
    <scope>NUCLEOTIDE SEQUENCE [LARGE SCALE GENOMIC DNA]</scope>
    <source>
        <strain evidence="2 3">NPDC001281</strain>
    </source>
</reference>
<dbReference type="Pfam" id="PF00668">
    <property type="entry name" value="Condensation"/>
    <property type="match status" value="1"/>
</dbReference>
<evidence type="ECO:0000259" key="1">
    <source>
        <dbReference type="Pfam" id="PF00668"/>
    </source>
</evidence>
<dbReference type="PANTHER" id="PTHR45527">
    <property type="entry name" value="NONRIBOSOMAL PEPTIDE SYNTHETASE"/>
    <property type="match status" value="1"/>
</dbReference>
<dbReference type="InterPro" id="IPR001242">
    <property type="entry name" value="Condensation_dom"/>
</dbReference>
<dbReference type="SUPFAM" id="SSF52777">
    <property type="entry name" value="CoA-dependent acyltransferases"/>
    <property type="match status" value="2"/>
</dbReference>
<gene>
    <name evidence="2" type="ORF">ACFY05_29150</name>
</gene>
<dbReference type="InterPro" id="IPR023213">
    <property type="entry name" value="CAT-like_dom_sf"/>
</dbReference>
<dbReference type="EMBL" id="JBIAXI010000020">
    <property type="protein sequence ID" value="MFF4776939.1"/>
    <property type="molecule type" value="Genomic_DNA"/>
</dbReference>
<dbReference type="Gene3D" id="3.30.559.30">
    <property type="entry name" value="Nonribosomal peptide synthetase, condensation domain"/>
    <property type="match status" value="1"/>
</dbReference>